<feature type="transmembrane region" description="Helical" evidence="1">
    <location>
        <begin position="165"/>
        <end position="191"/>
    </location>
</feature>
<evidence type="ECO:0000256" key="1">
    <source>
        <dbReference type="SAM" id="Phobius"/>
    </source>
</evidence>
<evidence type="ECO:0000313" key="3">
    <source>
        <dbReference type="Proteomes" id="UP001597448"/>
    </source>
</evidence>
<keyword evidence="1" id="KW-0812">Transmembrane</keyword>
<feature type="transmembrane region" description="Helical" evidence="1">
    <location>
        <begin position="490"/>
        <end position="510"/>
    </location>
</feature>
<feature type="transmembrane region" description="Helical" evidence="1">
    <location>
        <begin position="265"/>
        <end position="286"/>
    </location>
</feature>
<sequence>MTEFRILKLLDRVQWIFKGLGADYALMRRILQVKLTMDGRRTPTLFSGSQNSKLEMEGSAFRIQWIYLLLGLMLIAMVAPRDHHMLMMSLLFSIVMFLITTTLISDFSTVMLDLRDKNILFSKPVDRRTLNMAKSLHILIYLLTLTLTFTGPSLLFSLFRHGPGFFFVYAAEILLMDGFILVFTALIYLLILRFFDGEKLKDIINYVQIILSVAVTVGAQLVSRMFNLSALGLDFTPAWWHFLLAPVWFGAPFELLGGGTGSRSVIILTALSVVVPAVMFAAYIRLMPVFERSLQKLAEHGAGGRDSGRLARVLSEIVCRNKAEAIFFRFTWSMMKNEREFKLRVYPTVGFSMIFPFIFIFNQVWSGDLAGVRSSKSYLFIYYCALLLMTVVQMIRYSASYKGAWIYQVIPLPGKGLVYRGMLKAAVVKLLVPLFMLEAAVFIALMGPWIIADMIVVLLALLLYAVICFLTFPKALPFSEKYEATQRKEFTGSAFVQLFILAGLAGVHYVFTLIPAGIYIYMVILVAANGWIWHRVFRRDLPQDGNFPTLRAGG</sequence>
<keyword evidence="3" id="KW-1185">Reference proteome</keyword>
<evidence type="ECO:0008006" key="4">
    <source>
        <dbReference type="Google" id="ProtNLM"/>
    </source>
</evidence>
<feature type="transmembrane region" description="Helical" evidence="1">
    <location>
        <begin position="377"/>
        <end position="395"/>
    </location>
</feature>
<feature type="transmembrane region" description="Helical" evidence="1">
    <location>
        <begin position="430"/>
        <end position="451"/>
    </location>
</feature>
<feature type="transmembrane region" description="Helical" evidence="1">
    <location>
        <begin position="203"/>
        <end position="222"/>
    </location>
</feature>
<feature type="transmembrane region" description="Helical" evidence="1">
    <location>
        <begin position="60"/>
        <end position="79"/>
    </location>
</feature>
<keyword evidence="1" id="KW-1133">Transmembrane helix</keyword>
<keyword evidence="1" id="KW-0472">Membrane</keyword>
<dbReference type="EMBL" id="JBHUKY010000034">
    <property type="protein sequence ID" value="MFD2412397.1"/>
    <property type="molecule type" value="Genomic_DNA"/>
</dbReference>
<reference evidence="3" key="1">
    <citation type="journal article" date="2019" name="Int. J. Syst. Evol. Microbiol.">
        <title>The Global Catalogue of Microorganisms (GCM) 10K type strain sequencing project: providing services to taxonomists for standard genome sequencing and annotation.</title>
        <authorList>
            <consortium name="The Broad Institute Genomics Platform"/>
            <consortium name="The Broad Institute Genome Sequencing Center for Infectious Disease"/>
            <person name="Wu L."/>
            <person name="Ma J."/>
        </authorList>
    </citation>
    <scope>NUCLEOTIDE SEQUENCE [LARGE SCALE GENOMIC DNA]</scope>
    <source>
        <strain evidence="3">CCM 8725</strain>
    </source>
</reference>
<feature type="transmembrane region" description="Helical" evidence="1">
    <location>
        <begin position="85"/>
        <end position="114"/>
    </location>
</feature>
<gene>
    <name evidence="2" type="ORF">ACFSX3_21130</name>
</gene>
<dbReference type="Proteomes" id="UP001597448">
    <property type="component" value="Unassembled WGS sequence"/>
</dbReference>
<dbReference type="RefSeq" id="WP_209989218.1">
    <property type="nucleotide sequence ID" value="NZ_JBHUKY010000034.1"/>
</dbReference>
<evidence type="ECO:0000313" key="2">
    <source>
        <dbReference type="EMBL" id="MFD2412397.1"/>
    </source>
</evidence>
<protein>
    <recommendedName>
        <fullName evidence="4">ABC-2 type transport system permease protein</fullName>
    </recommendedName>
</protein>
<feature type="transmembrane region" description="Helical" evidence="1">
    <location>
        <begin position="135"/>
        <end position="159"/>
    </location>
</feature>
<proteinExistence type="predicted"/>
<accession>A0ABW5FF60</accession>
<feature type="transmembrane region" description="Helical" evidence="1">
    <location>
        <begin position="516"/>
        <end position="533"/>
    </location>
</feature>
<name>A0ABW5FF60_9BACL</name>
<feature type="transmembrane region" description="Helical" evidence="1">
    <location>
        <begin position="343"/>
        <end position="365"/>
    </location>
</feature>
<organism evidence="2 3">
    <name type="scientific">Paenibacillus rhizoplanae</name>
    <dbReference type="NCBI Taxonomy" id="1917181"/>
    <lineage>
        <taxon>Bacteria</taxon>
        <taxon>Bacillati</taxon>
        <taxon>Bacillota</taxon>
        <taxon>Bacilli</taxon>
        <taxon>Bacillales</taxon>
        <taxon>Paenibacillaceae</taxon>
        <taxon>Paenibacillus</taxon>
    </lineage>
</organism>
<comment type="caution">
    <text evidence="2">The sequence shown here is derived from an EMBL/GenBank/DDBJ whole genome shotgun (WGS) entry which is preliminary data.</text>
</comment>
<feature type="transmembrane region" description="Helical" evidence="1">
    <location>
        <begin position="457"/>
        <end position="478"/>
    </location>
</feature>